<reference evidence="2 3" key="1">
    <citation type="submission" date="2018-04" db="EMBL/GenBank/DDBJ databases">
        <title>WGS assembly of Panicum hallii var. hallii HAL2.</title>
        <authorList>
            <person name="Lovell J."/>
            <person name="Jenkins J."/>
            <person name="Lowry D."/>
            <person name="Mamidi S."/>
            <person name="Sreedasyam A."/>
            <person name="Weng X."/>
            <person name="Barry K."/>
            <person name="Bonette J."/>
            <person name="Campitelli B."/>
            <person name="Daum C."/>
            <person name="Gordon S."/>
            <person name="Gould B."/>
            <person name="Lipzen A."/>
            <person name="MacQueen A."/>
            <person name="Palacio-Mejia J."/>
            <person name="Plott C."/>
            <person name="Shakirov E."/>
            <person name="Shu S."/>
            <person name="Yoshinaga Y."/>
            <person name="Zane M."/>
            <person name="Rokhsar D."/>
            <person name="Grimwood J."/>
            <person name="Schmutz J."/>
            <person name="Juenger T."/>
        </authorList>
    </citation>
    <scope>NUCLEOTIDE SEQUENCE [LARGE SCALE GENOMIC DNA]</scope>
    <source>
        <strain evidence="3">cv. HAL2</strain>
    </source>
</reference>
<organism evidence="2 3">
    <name type="scientific">Panicum hallii var. hallii</name>
    <dbReference type="NCBI Taxonomy" id="1504633"/>
    <lineage>
        <taxon>Eukaryota</taxon>
        <taxon>Viridiplantae</taxon>
        <taxon>Streptophyta</taxon>
        <taxon>Embryophyta</taxon>
        <taxon>Tracheophyta</taxon>
        <taxon>Spermatophyta</taxon>
        <taxon>Magnoliopsida</taxon>
        <taxon>Liliopsida</taxon>
        <taxon>Poales</taxon>
        <taxon>Poaceae</taxon>
        <taxon>PACMAD clade</taxon>
        <taxon>Panicoideae</taxon>
        <taxon>Panicodae</taxon>
        <taxon>Paniceae</taxon>
        <taxon>Panicinae</taxon>
        <taxon>Panicum</taxon>
        <taxon>Panicum sect. Panicum</taxon>
    </lineage>
</organism>
<accession>A0A2T7BZX2</accession>
<dbReference type="AlphaFoldDB" id="A0A2T7BZX2"/>
<dbReference type="OrthoDB" id="673267at2759"/>
<dbReference type="SMART" id="SM01163">
    <property type="entry name" value="DUF1785"/>
    <property type="match status" value="1"/>
</dbReference>
<dbReference type="PANTHER" id="PTHR22891">
    <property type="entry name" value="EUKARYOTIC TRANSLATION INITIATION FACTOR 2C"/>
    <property type="match status" value="1"/>
</dbReference>
<dbReference type="Pfam" id="PF08699">
    <property type="entry name" value="ArgoL1"/>
    <property type="match status" value="1"/>
</dbReference>
<feature type="domain" description="Argonaute linker 1" evidence="1">
    <location>
        <begin position="36"/>
        <end position="88"/>
    </location>
</feature>
<dbReference type="STRING" id="1504633.A0A2T7BZX2"/>
<dbReference type="SUPFAM" id="SSF101690">
    <property type="entry name" value="PAZ domain"/>
    <property type="match status" value="1"/>
</dbReference>
<gene>
    <name evidence="2" type="ORF">GQ55_9G052300</name>
</gene>
<evidence type="ECO:0000313" key="2">
    <source>
        <dbReference type="EMBL" id="PUZ36615.1"/>
    </source>
</evidence>
<proteinExistence type="predicted"/>
<name>A0A2T7BZX2_9POAL</name>
<dbReference type="Gene3D" id="2.170.260.10">
    <property type="entry name" value="paz domain"/>
    <property type="match status" value="1"/>
</dbReference>
<evidence type="ECO:0000259" key="1">
    <source>
        <dbReference type="SMART" id="SM01163"/>
    </source>
</evidence>
<protein>
    <recommendedName>
        <fullName evidence="1">Argonaute linker 1 domain-containing protein</fullName>
    </recommendedName>
</protein>
<dbReference type="EMBL" id="CM009757">
    <property type="protein sequence ID" value="PUZ36615.1"/>
    <property type="molecule type" value="Genomic_DNA"/>
</dbReference>
<evidence type="ECO:0000313" key="3">
    <source>
        <dbReference type="Proteomes" id="UP000244336"/>
    </source>
</evidence>
<dbReference type="InterPro" id="IPR036085">
    <property type="entry name" value="PAZ_dom_sf"/>
</dbReference>
<keyword evidence="3" id="KW-1185">Reference proteome</keyword>
<dbReference type="Proteomes" id="UP000244336">
    <property type="component" value="Chromosome 9"/>
</dbReference>
<dbReference type="Gramene" id="PUZ36615">
    <property type="protein sequence ID" value="PUZ36615"/>
    <property type="gene ID" value="GQ55_9G052300"/>
</dbReference>
<sequence>MYHLHQFLRGRERDMPQETIQVLDVLLRESPSWNYVTVSRSFFSTTFGHRGDIGEGLECWRGYYQSLRPTQLGLSLNIDISATSFFKPVTVIKFVEEFLSIRDTSRPLSDRDRVKIKKALRRVCIETNHQQDQIRRCKITGVTPMPMSQLMFGVSTKVEEHIHRNKYCHYGEAKESAKKPKKASWYYAAVFFSRRPVFSSARRADENMLYRFRRLDGPTKYFRRPRWPMKIVFDCQRKCFIFVDFIPSAYFHRSADENRYFQQLSGYFRRFLADKIALFCCSVISTAFFTNSKVHVWRSWTGCTCCRLHGMFSEFLLSNSGKKYCTTTIEQDPLTHIP</sequence>
<dbReference type="InterPro" id="IPR014811">
    <property type="entry name" value="ArgoL1"/>
</dbReference>